<keyword evidence="1" id="KW-0347">Helicase</keyword>
<dbReference type="CDD" id="cd19067">
    <property type="entry name" value="PfuEndoQ-like"/>
    <property type="match status" value="1"/>
</dbReference>
<keyword evidence="1" id="KW-0547">Nucleotide-binding</keyword>
<keyword evidence="1" id="KW-0067">ATP-binding</keyword>
<gene>
    <name evidence="1" type="ORF">A2257_02550</name>
</gene>
<dbReference type="InterPro" id="IPR016195">
    <property type="entry name" value="Pol/histidinol_Pase-like"/>
</dbReference>
<evidence type="ECO:0000313" key="1">
    <source>
        <dbReference type="EMBL" id="OGF21652.1"/>
    </source>
</evidence>
<sequence>MRYIADLHIHSKYSRACSPRLELENIAEGCRRKGIDIISSADFTHPKWFAGMREKLVEAGNGLYKLKAGDKGSPVYFLLSTEISCIYSKGGKVRRLHLVIFAPTMEVVEKINNKLATLGKLASDGRPILGLDAKELLKIVLEIDQRCMVIPAHAWTPWFAVFGSKSGFDSLEECFDELTPHIYAIETGLSSDPAMNWRLSKLDNVVLVSNSDAHSLEKIGREANVFEIDDSVSNFYDEICRILKEKDKNKFLYTIEFYPEEGMYHFDGHRACKIKMSPEETKKKKNICPVCKRPMTIGVMNRVDELADRPLGAKPKNFIPYKSLVGLDNTISEALGVAGKKTKVAVREYENLISKGGSELRILLDLSYNELSKITLPEIVEGIRRNREGKVKIEPGYDGVYGTVRLFSEDEKKENKQTKLL</sequence>
<keyword evidence="1" id="KW-0378">Hydrolase</keyword>
<proteinExistence type="predicted"/>
<name>A0A1F5S519_9BACT</name>
<evidence type="ECO:0000313" key="2">
    <source>
        <dbReference type="Proteomes" id="UP000177407"/>
    </source>
</evidence>
<organism evidence="1 2">
    <name type="scientific">Candidatus Falkowbacteria bacterium RIFOXYA2_FULL_38_12</name>
    <dbReference type="NCBI Taxonomy" id="1797993"/>
    <lineage>
        <taxon>Bacteria</taxon>
        <taxon>Candidatus Falkowiibacteriota</taxon>
    </lineage>
</organism>
<reference evidence="1 2" key="1">
    <citation type="journal article" date="2016" name="Nat. Commun.">
        <title>Thousands of microbial genomes shed light on interconnected biogeochemical processes in an aquifer system.</title>
        <authorList>
            <person name="Anantharaman K."/>
            <person name="Brown C.T."/>
            <person name="Hug L.A."/>
            <person name="Sharon I."/>
            <person name="Castelle C.J."/>
            <person name="Probst A.J."/>
            <person name="Thomas B.C."/>
            <person name="Singh A."/>
            <person name="Wilkins M.J."/>
            <person name="Karaoz U."/>
            <person name="Brodie E.L."/>
            <person name="Williams K.H."/>
            <person name="Hubbard S.S."/>
            <person name="Banfield J.F."/>
        </authorList>
    </citation>
    <scope>NUCLEOTIDE SEQUENCE [LARGE SCALE GENOMIC DNA]</scope>
</reference>
<dbReference type="GO" id="GO:0004386">
    <property type="term" value="F:helicase activity"/>
    <property type="evidence" value="ECO:0007669"/>
    <property type="project" value="UniProtKB-KW"/>
</dbReference>
<dbReference type="Proteomes" id="UP000177407">
    <property type="component" value="Unassembled WGS sequence"/>
</dbReference>
<comment type="caution">
    <text evidence="1">The sequence shown here is derived from an EMBL/GenBank/DDBJ whole genome shotgun (WGS) entry which is preliminary data.</text>
</comment>
<dbReference type="Gene3D" id="3.20.20.140">
    <property type="entry name" value="Metal-dependent hydrolases"/>
    <property type="match status" value="1"/>
</dbReference>
<dbReference type="SUPFAM" id="SSF89550">
    <property type="entry name" value="PHP domain-like"/>
    <property type="match status" value="1"/>
</dbReference>
<accession>A0A1F5S519</accession>
<dbReference type="PANTHER" id="PTHR40084">
    <property type="entry name" value="PHOSPHOHYDROLASE, PHP FAMILY"/>
    <property type="match status" value="1"/>
</dbReference>
<dbReference type="PANTHER" id="PTHR40084:SF1">
    <property type="entry name" value="PHOSPHOTRANSFERASE"/>
    <property type="match status" value="1"/>
</dbReference>
<dbReference type="EMBL" id="MFGA01000002">
    <property type="protein sequence ID" value="OGF21652.1"/>
    <property type="molecule type" value="Genomic_DNA"/>
</dbReference>
<dbReference type="AlphaFoldDB" id="A0A1F5S519"/>
<protein>
    <submittedName>
        <fullName evidence="1">DNA helicase UvrD</fullName>
    </submittedName>
</protein>